<dbReference type="Pfam" id="PF12796">
    <property type="entry name" value="Ank_2"/>
    <property type="match status" value="1"/>
</dbReference>
<keyword evidence="1" id="KW-0677">Repeat</keyword>
<comment type="caution">
    <text evidence="4">The sequence shown here is derived from an EMBL/GenBank/DDBJ whole genome shotgun (WGS) entry which is preliminary data.</text>
</comment>
<dbReference type="PANTHER" id="PTHR24198">
    <property type="entry name" value="ANKYRIN REPEAT AND PROTEIN KINASE DOMAIN-CONTAINING PROTEIN"/>
    <property type="match status" value="1"/>
</dbReference>
<keyword evidence="5" id="KW-1185">Reference proteome</keyword>
<keyword evidence="2 3" id="KW-0040">ANK repeat</keyword>
<dbReference type="Proteomes" id="UP001283341">
    <property type="component" value="Unassembled WGS sequence"/>
</dbReference>
<evidence type="ECO:0000256" key="2">
    <source>
        <dbReference type="ARBA" id="ARBA00023043"/>
    </source>
</evidence>
<dbReference type="Gene3D" id="1.25.40.20">
    <property type="entry name" value="Ankyrin repeat-containing domain"/>
    <property type="match status" value="2"/>
</dbReference>
<evidence type="ECO:0000313" key="4">
    <source>
        <dbReference type="EMBL" id="KAK3312805.1"/>
    </source>
</evidence>
<evidence type="ECO:0000256" key="1">
    <source>
        <dbReference type="ARBA" id="ARBA00022737"/>
    </source>
</evidence>
<dbReference type="SUPFAM" id="SSF48403">
    <property type="entry name" value="Ankyrin repeat"/>
    <property type="match status" value="1"/>
</dbReference>
<reference evidence="4" key="1">
    <citation type="journal article" date="2023" name="Mol. Phylogenet. Evol.">
        <title>Genome-scale phylogeny and comparative genomics of the fungal order Sordariales.</title>
        <authorList>
            <person name="Hensen N."/>
            <person name="Bonometti L."/>
            <person name="Westerberg I."/>
            <person name="Brannstrom I.O."/>
            <person name="Guillou S."/>
            <person name="Cros-Aarteil S."/>
            <person name="Calhoun S."/>
            <person name="Haridas S."/>
            <person name="Kuo A."/>
            <person name="Mondo S."/>
            <person name="Pangilinan J."/>
            <person name="Riley R."/>
            <person name="LaButti K."/>
            <person name="Andreopoulos B."/>
            <person name="Lipzen A."/>
            <person name="Chen C."/>
            <person name="Yan M."/>
            <person name="Daum C."/>
            <person name="Ng V."/>
            <person name="Clum A."/>
            <person name="Steindorff A."/>
            <person name="Ohm R.A."/>
            <person name="Martin F."/>
            <person name="Silar P."/>
            <person name="Natvig D.O."/>
            <person name="Lalanne C."/>
            <person name="Gautier V."/>
            <person name="Ament-Velasquez S.L."/>
            <person name="Kruys A."/>
            <person name="Hutchinson M.I."/>
            <person name="Powell A.J."/>
            <person name="Barry K."/>
            <person name="Miller A.N."/>
            <person name="Grigoriev I.V."/>
            <person name="Debuchy R."/>
            <person name="Gladieux P."/>
            <person name="Hiltunen Thoren M."/>
            <person name="Johannesson H."/>
        </authorList>
    </citation>
    <scope>NUCLEOTIDE SEQUENCE</scope>
    <source>
        <strain evidence="4">CBS 118394</strain>
    </source>
</reference>
<dbReference type="InterPro" id="IPR036770">
    <property type="entry name" value="Ankyrin_rpt-contain_sf"/>
</dbReference>
<name>A0AAE0HTW1_9PEZI</name>
<dbReference type="PROSITE" id="PS50297">
    <property type="entry name" value="ANK_REP_REGION"/>
    <property type="match status" value="1"/>
</dbReference>
<feature type="repeat" description="ANK" evidence="3">
    <location>
        <begin position="197"/>
        <end position="229"/>
    </location>
</feature>
<dbReference type="AlphaFoldDB" id="A0AAE0HTW1"/>
<evidence type="ECO:0000256" key="3">
    <source>
        <dbReference type="PROSITE-ProRule" id="PRU00023"/>
    </source>
</evidence>
<reference evidence="4" key="2">
    <citation type="submission" date="2023-06" db="EMBL/GenBank/DDBJ databases">
        <authorList>
            <consortium name="Lawrence Berkeley National Laboratory"/>
            <person name="Haridas S."/>
            <person name="Hensen N."/>
            <person name="Bonometti L."/>
            <person name="Westerberg I."/>
            <person name="Brannstrom I.O."/>
            <person name="Guillou S."/>
            <person name="Cros-Aarteil S."/>
            <person name="Calhoun S."/>
            <person name="Kuo A."/>
            <person name="Mondo S."/>
            <person name="Pangilinan J."/>
            <person name="Riley R."/>
            <person name="Labutti K."/>
            <person name="Andreopoulos B."/>
            <person name="Lipzen A."/>
            <person name="Chen C."/>
            <person name="Yanf M."/>
            <person name="Daum C."/>
            <person name="Ng V."/>
            <person name="Clum A."/>
            <person name="Steindorff A."/>
            <person name="Ohm R."/>
            <person name="Martin F."/>
            <person name="Silar P."/>
            <person name="Natvig D."/>
            <person name="Lalanne C."/>
            <person name="Gautier V."/>
            <person name="Ament-Velasquez S.L."/>
            <person name="Kruys A."/>
            <person name="Hutchinson M.I."/>
            <person name="Powell A.J."/>
            <person name="Barry K."/>
            <person name="Miller A.N."/>
            <person name="Grigoriev I.V."/>
            <person name="Debuchy R."/>
            <person name="Gladieux P."/>
            <person name="Thoren M.H."/>
            <person name="Johannesson H."/>
        </authorList>
    </citation>
    <scope>NUCLEOTIDE SEQUENCE</scope>
    <source>
        <strain evidence="4">CBS 118394</strain>
    </source>
</reference>
<evidence type="ECO:0000313" key="5">
    <source>
        <dbReference type="Proteomes" id="UP001283341"/>
    </source>
</evidence>
<protein>
    <recommendedName>
        <fullName evidence="6">Ankyrin repeat protein</fullName>
    </recommendedName>
</protein>
<dbReference type="PROSITE" id="PS50088">
    <property type="entry name" value="ANK_REPEAT"/>
    <property type="match status" value="1"/>
</dbReference>
<organism evidence="4 5">
    <name type="scientific">Apodospora peruviana</name>
    <dbReference type="NCBI Taxonomy" id="516989"/>
    <lineage>
        <taxon>Eukaryota</taxon>
        <taxon>Fungi</taxon>
        <taxon>Dikarya</taxon>
        <taxon>Ascomycota</taxon>
        <taxon>Pezizomycotina</taxon>
        <taxon>Sordariomycetes</taxon>
        <taxon>Sordariomycetidae</taxon>
        <taxon>Sordariales</taxon>
        <taxon>Lasiosphaeriaceae</taxon>
        <taxon>Apodospora</taxon>
    </lineage>
</organism>
<dbReference type="PANTHER" id="PTHR24198:SF194">
    <property type="entry name" value="INVERSIN-A"/>
    <property type="match status" value="1"/>
</dbReference>
<dbReference type="EMBL" id="JAUEDM010000008">
    <property type="protein sequence ID" value="KAK3312805.1"/>
    <property type="molecule type" value="Genomic_DNA"/>
</dbReference>
<dbReference type="SMART" id="SM00248">
    <property type="entry name" value="ANK"/>
    <property type="match status" value="4"/>
</dbReference>
<evidence type="ECO:0008006" key="6">
    <source>
        <dbReference type="Google" id="ProtNLM"/>
    </source>
</evidence>
<accession>A0AAE0HTW1</accession>
<dbReference type="InterPro" id="IPR002110">
    <property type="entry name" value="Ankyrin_rpt"/>
</dbReference>
<sequence>MLVALFGCQLVSLRHSCSRWQSQLILSLAAENYIRTRSLLPARLLLKQGANPDVRRNSHIVRDGLIFALAAQGRKLGGRPLLDRHLWLECARQYFIYWWSDARSDPWQDLTANSSTLIPTLTHNEEEAPFHLMYWRRSGSPLGIETYSWTALHLAAHRDDIELAELPLLAKANPNSGGWGCNYSAPIPTFSGLVVLSGISPLQFAIVGGHHSTARLLIAHGARAEIKRDPLSNVQFYGPSALQLAAWLGALDLCKFLIEEQGFAVNFAGYDNR</sequence>
<gene>
    <name evidence="4" type="ORF">B0H66DRAFT_380927</name>
</gene>
<proteinExistence type="predicted"/>